<keyword evidence="5" id="KW-0067">ATP-binding</keyword>
<dbReference type="GO" id="GO:0005524">
    <property type="term" value="F:ATP binding"/>
    <property type="evidence" value="ECO:0007669"/>
    <property type="project" value="UniProtKB-KW"/>
</dbReference>
<dbReference type="Gene3D" id="3.40.50.10810">
    <property type="entry name" value="Tandem AAA-ATPase domain"/>
    <property type="match status" value="1"/>
</dbReference>
<feature type="compositionally biased region" description="Low complexity" evidence="7">
    <location>
        <begin position="1512"/>
        <end position="1527"/>
    </location>
</feature>
<keyword evidence="2" id="KW-0547">Nucleotide-binding</keyword>
<name>A0AAX6DY63_IRIPA</name>
<dbReference type="Pfam" id="PF00176">
    <property type="entry name" value="SNF2-rel_dom"/>
    <property type="match status" value="1"/>
</dbReference>
<dbReference type="PROSITE" id="PS51192">
    <property type="entry name" value="HELICASE_ATP_BIND_1"/>
    <property type="match status" value="1"/>
</dbReference>
<dbReference type="FunFam" id="3.40.50.300:FF:000871">
    <property type="entry name" value="Chromatin structure-remodeling complex protein SYD"/>
    <property type="match status" value="1"/>
</dbReference>
<feature type="compositionally biased region" description="Basic and acidic residues" evidence="7">
    <location>
        <begin position="661"/>
        <end position="672"/>
    </location>
</feature>
<feature type="region of interest" description="Disordered" evidence="7">
    <location>
        <begin position="1379"/>
        <end position="1400"/>
    </location>
</feature>
<keyword evidence="6" id="KW-0539">Nucleus</keyword>
<feature type="region of interest" description="Disordered" evidence="7">
    <location>
        <begin position="1507"/>
        <end position="1538"/>
    </location>
</feature>
<feature type="region of interest" description="Disordered" evidence="7">
    <location>
        <begin position="915"/>
        <end position="934"/>
    </location>
</feature>
<keyword evidence="4" id="KW-0347">Helicase</keyword>
<feature type="compositionally biased region" description="Low complexity" evidence="7">
    <location>
        <begin position="643"/>
        <end position="654"/>
    </location>
</feature>
<accession>A0AAX6DY63</accession>
<feature type="compositionally biased region" description="Polar residues" evidence="7">
    <location>
        <begin position="1379"/>
        <end position="1394"/>
    </location>
</feature>
<evidence type="ECO:0000256" key="3">
    <source>
        <dbReference type="ARBA" id="ARBA00022801"/>
    </source>
</evidence>
<proteinExistence type="predicted"/>
<feature type="region of interest" description="Disordered" evidence="7">
    <location>
        <begin position="950"/>
        <end position="996"/>
    </location>
</feature>
<evidence type="ECO:0000259" key="8">
    <source>
        <dbReference type="PROSITE" id="PS51192"/>
    </source>
</evidence>
<feature type="domain" description="Helicase C-terminal" evidence="9">
    <location>
        <begin position="329"/>
        <end position="489"/>
    </location>
</feature>
<evidence type="ECO:0000256" key="7">
    <source>
        <dbReference type="SAM" id="MobiDB-lite"/>
    </source>
</evidence>
<dbReference type="InterPro" id="IPR027417">
    <property type="entry name" value="P-loop_NTPase"/>
</dbReference>
<dbReference type="EMBL" id="JANAVB010041219">
    <property type="protein sequence ID" value="KAJ6796787.1"/>
    <property type="molecule type" value="Genomic_DNA"/>
</dbReference>
<dbReference type="SMART" id="SM00490">
    <property type="entry name" value="HELICc"/>
    <property type="match status" value="1"/>
</dbReference>
<dbReference type="GO" id="GO:0004386">
    <property type="term" value="F:helicase activity"/>
    <property type="evidence" value="ECO:0007669"/>
    <property type="project" value="UniProtKB-KW"/>
</dbReference>
<comment type="subcellular location">
    <subcellularLocation>
        <location evidence="1">Nucleus</location>
    </subcellularLocation>
</comment>
<dbReference type="Gene3D" id="3.40.50.300">
    <property type="entry name" value="P-loop containing nucleotide triphosphate hydrolases"/>
    <property type="match status" value="1"/>
</dbReference>
<dbReference type="GO" id="GO:0005634">
    <property type="term" value="C:nucleus"/>
    <property type="evidence" value="ECO:0007669"/>
    <property type="project" value="UniProtKB-SubCell"/>
</dbReference>
<feature type="region of interest" description="Disordered" evidence="7">
    <location>
        <begin position="1100"/>
        <end position="1126"/>
    </location>
</feature>
<dbReference type="SMART" id="SM01314">
    <property type="entry name" value="SnAC"/>
    <property type="match status" value="1"/>
</dbReference>
<organism evidence="10 11">
    <name type="scientific">Iris pallida</name>
    <name type="common">Sweet iris</name>
    <dbReference type="NCBI Taxonomy" id="29817"/>
    <lineage>
        <taxon>Eukaryota</taxon>
        <taxon>Viridiplantae</taxon>
        <taxon>Streptophyta</taxon>
        <taxon>Embryophyta</taxon>
        <taxon>Tracheophyta</taxon>
        <taxon>Spermatophyta</taxon>
        <taxon>Magnoliopsida</taxon>
        <taxon>Liliopsida</taxon>
        <taxon>Asparagales</taxon>
        <taxon>Iridaceae</taxon>
        <taxon>Iridoideae</taxon>
        <taxon>Irideae</taxon>
        <taxon>Iris</taxon>
    </lineage>
</organism>
<evidence type="ECO:0000256" key="2">
    <source>
        <dbReference type="ARBA" id="ARBA00022741"/>
    </source>
</evidence>
<feature type="region of interest" description="Disordered" evidence="7">
    <location>
        <begin position="635"/>
        <end position="737"/>
    </location>
</feature>
<dbReference type="CDD" id="cd18793">
    <property type="entry name" value="SF2_C_SNF"/>
    <property type="match status" value="1"/>
</dbReference>
<feature type="compositionally biased region" description="Polar residues" evidence="7">
    <location>
        <begin position="686"/>
        <end position="702"/>
    </location>
</feature>
<feature type="region of interest" description="Disordered" evidence="7">
    <location>
        <begin position="1021"/>
        <end position="1051"/>
    </location>
</feature>
<keyword evidence="11" id="KW-1185">Reference proteome</keyword>
<reference evidence="10" key="1">
    <citation type="journal article" date="2023" name="GigaByte">
        <title>Genome assembly of the bearded iris, Iris pallida Lam.</title>
        <authorList>
            <person name="Bruccoleri R.E."/>
            <person name="Oakeley E.J."/>
            <person name="Faust A.M.E."/>
            <person name="Altorfer M."/>
            <person name="Dessus-Babus S."/>
            <person name="Burckhardt D."/>
            <person name="Oertli M."/>
            <person name="Naumann U."/>
            <person name="Petersen F."/>
            <person name="Wong J."/>
        </authorList>
    </citation>
    <scope>NUCLEOTIDE SEQUENCE</scope>
    <source>
        <strain evidence="10">GSM-AAB239-AS_SAM_17_03QT</strain>
    </source>
</reference>
<dbReference type="SMART" id="SM00487">
    <property type="entry name" value="DEXDc"/>
    <property type="match status" value="1"/>
</dbReference>
<evidence type="ECO:0000256" key="6">
    <source>
        <dbReference type="ARBA" id="ARBA00023242"/>
    </source>
</evidence>
<comment type="caution">
    <text evidence="10">The sequence shown here is derived from an EMBL/GenBank/DDBJ whole genome shotgun (WGS) entry which is preliminary data.</text>
</comment>
<evidence type="ECO:0000313" key="10">
    <source>
        <dbReference type="EMBL" id="KAJ6796787.1"/>
    </source>
</evidence>
<dbReference type="InterPro" id="IPR000330">
    <property type="entry name" value="SNF2_N"/>
</dbReference>
<evidence type="ECO:0000259" key="9">
    <source>
        <dbReference type="PROSITE" id="PS51194"/>
    </source>
</evidence>
<feature type="compositionally biased region" description="Basic and acidic residues" evidence="7">
    <location>
        <begin position="1031"/>
        <end position="1045"/>
    </location>
</feature>
<keyword evidence="3" id="KW-0378">Hydrolase</keyword>
<dbReference type="PROSITE" id="PS51194">
    <property type="entry name" value="HELICASE_CTER"/>
    <property type="match status" value="1"/>
</dbReference>
<dbReference type="InterPro" id="IPR049730">
    <property type="entry name" value="SNF2/RAD54-like_C"/>
</dbReference>
<feature type="region of interest" description="Disordered" evidence="7">
    <location>
        <begin position="1707"/>
        <end position="1727"/>
    </location>
</feature>
<evidence type="ECO:0000256" key="1">
    <source>
        <dbReference type="ARBA" id="ARBA00004123"/>
    </source>
</evidence>
<dbReference type="Pfam" id="PF14619">
    <property type="entry name" value="SnAC"/>
    <property type="match status" value="1"/>
</dbReference>
<feature type="region of interest" description="Disordered" evidence="7">
    <location>
        <begin position="597"/>
        <end position="622"/>
    </location>
</feature>
<dbReference type="CDD" id="cd17996">
    <property type="entry name" value="DEXHc_SMARCA2_SMARCA4"/>
    <property type="match status" value="1"/>
</dbReference>
<dbReference type="SUPFAM" id="SSF52540">
    <property type="entry name" value="P-loop containing nucleoside triphosphate hydrolases"/>
    <property type="match status" value="2"/>
</dbReference>
<dbReference type="GO" id="GO:0016787">
    <property type="term" value="F:hydrolase activity"/>
    <property type="evidence" value="ECO:0007669"/>
    <property type="project" value="UniProtKB-KW"/>
</dbReference>
<dbReference type="InterPro" id="IPR038718">
    <property type="entry name" value="SNF2-like_sf"/>
</dbReference>
<dbReference type="PANTHER" id="PTHR10799">
    <property type="entry name" value="SNF2/RAD54 HELICASE FAMILY"/>
    <property type="match status" value="1"/>
</dbReference>
<evidence type="ECO:0000256" key="5">
    <source>
        <dbReference type="ARBA" id="ARBA00022840"/>
    </source>
</evidence>
<dbReference type="Pfam" id="PF00271">
    <property type="entry name" value="Helicase_C"/>
    <property type="match status" value="1"/>
</dbReference>
<feature type="compositionally biased region" description="Polar residues" evidence="7">
    <location>
        <begin position="950"/>
        <end position="990"/>
    </location>
</feature>
<protein>
    <submittedName>
        <fullName evidence="10">Chromatin structure-remodeling complex protein SYD</fullName>
    </submittedName>
</protein>
<sequence length="1738" mass="189102">MNGLRWLVSLYNNHLNGILADEMGLGKTVQVISLICYLMEAKNDRGPFLVVVPSSVLPGWKSEITFWAPSINTIVYAGPPEERRKLFKERISHKKFNVLLTTYEYLMNKHDRPKLSKIQWHYIIIDEGHRIKNASCKLNAELKHYQSSHRLLLTGTPLQNNLEELWALLNFLLPNIFNSSEDFSQWFNKPFESNADNSTDEALLSEEENLLIINRLHQVLRPFVLRRLKHKVENELPEKIERLVRCESSAYQKLLMKRVEENLGSIGITKGRSIHNTVMELRNICNHPYLSQLHAEEAGLYLTLIQRVDGLLPVHYLPPLVRLCGKLEMLDRLLPKLKATDHRVLFFSTMTRLLDVMEEYLSWKGYRYLRLDGHTSGNDRGALIEEFNRPGSQAFIFLLSIRAGGVGVNLQAADTVIIFDTDWNPQAIYIYFNSSIISPEVDLQAQARAHRIGQKKDVLVLRLETVRSVEEQVRASAEHKLGVANQSITAGFFDNNTSAEDRREYLESLLRECKKEEAATVLDDESLNDLLARSESEIDVFESIDKQRREEEMAVWQRLIQGGTKDGLDSVPIPSRLVTEEDLQPLYKAMTMYEASSAGVKRKGEQSSLDTQHYGRGKRAREVRSYNDQWTEEEFEKLCQGDSPESSQPSEVPEGLCLMKDQNDPKSSDTKSSDTVAPPKELPTLANDSNQLVQPDESSQPLKQLPPVKRGRGRPKRGAVNVTSPVLVPPAPSTLGNKLELEPQKEVFAAIVDAPSAGGLNPTSAITQHTTVVGPASLPLAGPLVKPRARGRKATPGEKPRGRARKQNPVSSITGAEVNNTSVLQTGIDVSANKSAAVPTDKVGSGVPNVSPLACQVNSISESQKVVEPGSARASSFSQSVETVMSISPVPLDNKLIEKEIPVYDKSAPVETKPVTTDRACSLQPKNTVGPSPLISTKVSQDLVEKKTGIASSDTVSIGEQRSSEKNYATSQGNQKVLPSTDTKLNANNKPTDKQDDLYFQSLQTRLLGAEINCDVKSPARQAEVSVQSIKETEPISVQRHEEQKSTASLQNSSTLAVPGNDALFSVPAIISIGDKATHAELAVLAGHVETSPVPVVTQRAPETRASVTRKKAAARETRNRGTSTAACERRARLAGLKQAEGSKKVEAKGKTAKAVAIEEKEGSGDPNKGFVLSDAGGSLEDTRPKVLAPGSVPIQLEKSTGNLLVPSISDRQLNLSAAGEKAYADQTGRPLQNLKDSIPIVVGSSPTKIEAGNNMAQNSLTQLVAIEAGNCEGQTSLTQLVTVKPNPTADRNEYSLDKCGTLPETGKHHTPDLLRPMVPPLHEVSVTAELTVGEPINFSEGNITCSNSMLAYSETKSVQTTTMVDKVSEGNTVELSFTQQTGEHCRTGDSSSGEEPPLVQSKKTFGSVLTCVPKKLFTETAPIDACQGATCTATTLKEDVGNADLTRSEASLANSNNHDLTGQVVEKTVKVLSEVSVSEPTEGNSSEIIIAKQFVPEANPGVLVNNADLPSAPSQAESSAQEATENAAEEQKKKFATDGMSVEGSTLICRVSNDAEECDKARSSDTLVNDRNSDNVCGASTTRSMADSSYPIELSDIPVNVSDMDDAPKTSPTAQVVGSCSDIVKPSDIIPNSVDTPVVISAERADKCTEASDSDVPNVSSVLVELGGDFCRISEKPVPDSLSKEISGITTGLDLSTCTTSKSVDITENSAEPRTDDSHVSVPESARTDCRVRHFDS</sequence>
<dbReference type="InterPro" id="IPR029295">
    <property type="entry name" value="SnAC"/>
</dbReference>
<feature type="compositionally biased region" description="Polar residues" evidence="7">
    <location>
        <begin position="924"/>
        <end position="934"/>
    </location>
</feature>
<dbReference type="InterPro" id="IPR001650">
    <property type="entry name" value="Helicase_C-like"/>
</dbReference>
<reference evidence="10" key="2">
    <citation type="submission" date="2023-04" db="EMBL/GenBank/DDBJ databases">
        <authorList>
            <person name="Bruccoleri R.E."/>
            <person name="Oakeley E.J."/>
            <person name="Faust A.-M."/>
            <person name="Dessus-Babus S."/>
            <person name="Altorfer M."/>
            <person name="Burckhardt D."/>
            <person name="Oertli M."/>
            <person name="Naumann U."/>
            <person name="Petersen F."/>
            <person name="Wong J."/>
        </authorList>
    </citation>
    <scope>NUCLEOTIDE SEQUENCE</scope>
    <source>
        <strain evidence="10">GSM-AAB239-AS_SAM_17_03QT</strain>
        <tissue evidence="10">Leaf</tissue>
    </source>
</reference>
<feature type="domain" description="Helicase ATP-binding" evidence="8">
    <location>
        <begin position="8"/>
        <end position="175"/>
    </location>
</feature>
<dbReference type="GO" id="GO:0042393">
    <property type="term" value="F:histone binding"/>
    <property type="evidence" value="ECO:0007669"/>
    <property type="project" value="InterPro"/>
</dbReference>
<dbReference type="FunFam" id="3.40.50.10810:FF:000016">
    <property type="entry name" value="Chromatin structure-remodeling complex protein SYD"/>
    <property type="match status" value="1"/>
</dbReference>
<dbReference type="InterPro" id="IPR014001">
    <property type="entry name" value="Helicase_ATP-bd"/>
</dbReference>
<evidence type="ECO:0000313" key="11">
    <source>
        <dbReference type="Proteomes" id="UP001140949"/>
    </source>
</evidence>
<gene>
    <name evidence="10" type="ORF">M6B38_220260</name>
</gene>
<feature type="region of interest" description="Disordered" evidence="7">
    <location>
        <begin position="777"/>
        <end position="816"/>
    </location>
</feature>
<evidence type="ECO:0000256" key="4">
    <source>
        <dbReference type="ARBA" id="ARBA00022806"/>
    </source>
</evidence>
<dbReference type="Proteomes" id="UP001140949">
    <property type="component" value="Unassembled WGS sequence"/>
</dbReference>